<dbReference type="AlphaFoldDB" id="A0A497W5Q7"/>
<comment type="caution">
    <text evidence="2">The sequence shown here is derived from an EMBL/GenBank/DDBJ whole genome shotgun (WGS) entry which is preliminary data.</text>
</comment>
<evidence type="ECO:0000313" key="3">
    <source>
        <dbReference type="Proteomes" id="UP000269157"/>
    </source>
</evidence>
<feature type="transmembrane region" description="Helical" evidence="1">
    <location>
        <begin position="12"/>
        <end position="31"/>
    </location>
</feature>
<name>A0A497W5Q7_9RHOB</name>
<dbReference type="EMBL" id="RCCE01000003">
    <property type="protein sequence ID" value="RLJ51751.1"/>
    <property type="molecule type" value="Genomic_DNA"/>
</dbReference>
<keyword evidence="1" id="KW-0472">Membrane</keyword>
<proteinExistence type="predicted"/>
<gene>
    <name evidence="2" type="ORF">BCF46_1967</name>
</gene>
<reference evidence="2 3" key="1">
    <citation type="submission" date="2018-10" db="EMBL/GenBank/DDBJ databases">
        <title>Genomic Encyclopedia of Archaeal and Bacterial Type Strains, Phase II (KMG-II): from individual species to whole genera.</title>
        <authorList>
            <person name="Goeker M."/>
        </authorList>
    </citation>
    <scope>NUCLEOTIDE SEQUENCE [LARGE SCALE GENOMIC DNA]</scope>
    <source>
        <strain evidence="2 3">DSM 29466</strain>
    </source>
</reference>
<organism evidence="2 3">
    <name type="scientific">Litoreibacter meonggei</name>
    <dbReference type="NCBI Taxonomy" id="1049199"/>
    <lineage>
        <taxon>Bacteria</taxon>
        <taxon>Pseudomonadati</taxon>
        <taxon>Pseudomonadota</taxon>
        <taxon>Alphaproteobacteria</taxon>
        <taxon>Rhodobacterales</taxon>
        <taxon>Roseobacteraceae</taxon>
        <taxon>Litoreibacter</taxon>
    </lineage>
</organism>
<evidence type="ECO:0000313" key="2">
    <source>
        <dbReference type="EMBL" id="RLJ51751.1"/>
    </source>
</evidence>
<protein>
    <submittedName>
        <fullName evidence="2">Uncharacterized protein</fullName>
    </submittedName>
</protein>
<evidence type="ECO:0000256" key="1">
    <source>
        <dbReference type="SAM" id="Phobius"/>
    </source>
</evidence>
<accession>A0A497W5Q7</accession>
<keyword evidence="1" id="KW-1133">Transmembrane helix</keyword>
<keyword evidence="3" id="KW-1185">Reference proteome</keyword>
<dbReference type="Proteomes" id="UP000269157">
    <property type="component" value="Unassembled WGS sequence"/>
</dbReference>
<keyword evidence="1" id="KW-0812">Transmembrane</keyword>
<sequence length="33" mass="3662">MNEPKDPRMSGKVAAYVLLGTFAFTFLMIWLGG</sequence>